<dbReference type="AlphaFoldDB" id="A0A4V2PS19"/>
<reference evidence="4 5" key="1">
    <citation type="submission" date="2019-03" db="EMBL/GenBank/DDBJ databases">
        <title>Genomic Encyclopedia of Type Strains, Phase IV (KMG-IV): sequencing the most valuable type-strain genomes for metagenomic binning, comparative biology and taxonomic classification.</title>
        <authorList>
            <person name="Goeker M."/>
        </authorList>
    </citation>
    <scope>NUCLEOTIDE SEQUENCE [LARGE SCALE GENOMIC DNA]</scope>
    <source>
        <strain evidence="4 5">DSM 24984</strain>
    </source>
</reference>
<dbReference type="SUPFAM" id="SSF53850">
    <property type="entry name" value="Periplasmic binding protein-like II"/>
    <property type="match status" value="1"/>
</dbReference>
<dbReference type="InterPro" id="IPR024370">
    <property type="entry name" value="PBP_domain"/>
</dbReference>
<evidence type="ECO:0000256" key="2">
    <source>
        <dbReference type="SAM" id="SignalP"/>
    </source>
</evidence>
<protein>
    <submittedName>
        <fullName evidence="4">Phosphate ABC transporter substrate-binding protein (PhoT family)</fullName>
    </submittedName>
</protein>
<gene>
    <name evidence="4" type="ORF">C8D98_1791</name>
</gene>
<proteinExistence type="predicted"/>
<dbReference type="InterPro" id="IPR050811">
    <property type="entry name" value="Phosphate_ABC_transporter"/>
</dbReference>
<feature type="domain" description="PBP" evidence="3">
    <location>
        <begin position="20"/>
        <end position="296"/>
    </location>
</feature>
<dbReference type="Pfam" id="PF12849">
    <property type="entry name" value="PBP_like_2"/>
    <property type="match status" value="1"/>
</dbReference>
<feature type="signal peptide" evidence="2">
    <location>
        <begin position="1"/>
        <end position="23"/>
    </location>
</feature>
<dbReference type="PANTHER" id="PTHR30570:SF1">
    <property type="entry name" value="PHOSPHATE-BINDING PROTEIN PSTS"/>
    <property type="match status" value="1"/>
</dbReference>
<evidence type="ECO:0000313" key="5">
    <source>
        <dbReference type="Proteomes" id="UP000294614"/>
    </source>
</evidence>
<dbReference type="OrthoDB" id="9783488at2"/>
<evidence type="ECO:0000256" key="1">
    <source>
        <dbReference type="ARBA" id="ARBA00022729"/>
    </source>
</evidence>
<feature type="chain" id="PRO_5020687721" evidence="2">
    <location>
        <begin position="24"/>
        <end position="337"/>
    </location>
</feature>
<dbReference type="Proteomes" id="UP000294614">
    <property type="component" value="Unassembled WGS sequence"/>
</dbReference>
<comment type="caution">
    <text evidence="4">The sequence shown here is derived from an EMBL/GenBank/DDBJ whole genome shotgun (WGS) entry which is preliminary data.</text>
</comment>
<name>A0A4V2PS19_9BACT</name>
<dbReference type="Gene3D" id="3.40.190.10">
    <property type="entry name" value="Periplasmic binding protein-like II"/>
    <property type="match status" value="2"/>
</dbReference>
<dbReference type="RefSeq" id="WP_132873769.1">
    <property type="nucleotide sequence ID" value="NZ_SMGG01000004.1"/>
</dbReference>
<dbReference type="PANTHER" id="PTHR30570">
    <property type="entry name" value="PERIPLASMIC PHOSPHATE BINDING COMPONENT OF PHOSPHATE ABC TRANSPORTER"/>
    <property type="match status" value="1"/>
</dbReference>
<evidence type="ECO:0000313" key="4">
    <source>
        <dbReference type="EMBL" id="TCK60911.1"/>
    </source>
</evidence>
<evidence type="ECO:0000259" key="3">
    <source>
        <dbReference type="Pfam" id="PF12849"/>
    </source>
</evidence>
<sequence>MKKLFTLVLSIIALAGLTVSAHAREQIRIVGSSTVYPFSSYVAEEFGATTKFQTPIIESTGSGGGHKLFASGSDLNTPDITNSSRRMKDSEFNKNMEVGNKLISEVKIGFDGIAIAFNRKAAPMSLSRKDILLAVAAEVPVDGKLVANPYKTWKDINSALPNKKIVIYGPPSSSGTRDAFEEMVMQETTAKMDEYGKKAYSKIRQDGAYIPAGENDNLIVQKLAKDPDAIGIFGYSFLEENMDKLQGATVDGFAPVPANISTGKYPISRSLFFYVKQEHIGKVPGIQEYVDLFLSEKMIGDRGLLKRIGLIPLPKAERDAERAKWGKKTALKLSDLN</sequence>
<accession>A0A4V2PS19</accession>
<dbReference type="EMBL" id="SMGG01000004">
    <property type="protein sequence ID" value="TCK60911.1"/>
    <property type="molecule type" value="Genomic_DNA"/>
</dbReference>
<keyword evidence="1 2" id="KW-0732">Signal</keyword>
<dbReference type="CDD" id="cd13654">
    <property type="entry name" value="PBP2_phosphate_like_2"/>
    <property type="match status" value="1"/>
</dbReference>
<keyword evidence="5" id="KW-1185">Reference proteome</keyword>
<organism evidence="4 5">
    <name type="scientific">Seleniivibrio woodruffii</name>
    <dbReference type="NCBI Taxonomy" id="1078050"/>
    <lineage>
        <taxon>Bacteria</taxon>
        <taxon>Pseudomonadati</taxon>
        <taxon>Deferribacterota</taxon>
        <taxon>Deferribacteres</taxon>
        <taxon>Deferribacterales</taxon>
        <taxon>Geovibrionaceae</taxon>
        <taxon>Seleniivibrio</taxon>
    </lineage>
</organism>